<protein>
    <submittedName>
        <fullName evidence="9">Feruloyl esterase</fullName>
    </submittedName>
</protein>
<dbReference type="InParanoid" id="A0A146G6I8"/>
<feature type="compositionally biased region" description="Basic and acidic residues" evidence="8">
    <location>
        <begin position="508"/>
        <end position="518"/>
    </location>
</feature>
<evidence type="ECO:0000256" key="5">
    <source>
        <dbReference type="ARBA" id="ARBA00022801"/>
    </source>
</evidence>
<sequence>MRASYFPDMLKMIALACVAGMVTADMAKAQEAAAGGGLEERLARLRGLKVANGVVTSVEHFDSPTLEIPDKPAITNLPPRAVMKVELRPAEGSHILVEIWLPDEPKWNGRLLGIGNGGAAGHINPQQLAWPTQGGYAAATTDMGTAPNPDSGVGNREVWRDFGYRATHLMTVVAKDAVRAYYGRGPEYSYFNGGSTGGQQAMQEAQRYPEDYDGIVANIPAHCRAPLHAYFLWNDQIFAKCPFTKEQEAAVIAAANEYLAAREVPVAAGKFVSDPRWDAKDQEAVIALALKKDATLTPAHAEALRKLFAGPVQEGTGARIFGGLPPGSTFEGSHGNLYLFKWVFGAKKPLGEINFGADIDTYSAALGPWLNAENDDLSAFAKRGGKMIMMAGSVDSVVPCWASIDYYERVATREGGLEKAQEFLKFYLIPGMAHGGGPGMNKPPDMLAAVRAWREKGVAPGELIGSRSVDGKKEWEMPVYPYPKKTAWDAATSTYKAVDGPRGGVEPVAEKFRPAATE</sequence>
<evidence type="ECO:0000256" key="2">
    <source>
        <dbReference type="ARBA" id="ARBA00022487"/>
    </source>
</evidence>
<dbReference type="InterPro" id="IPR029058">
    <property type="entry name" value="AB_hydrolase_fold"/>
</dbReference>
<evidence type="ECO:0000313" key="9">
    <source>
        <dbReference type="EMBL" id="GAT32408.1"/>
    </source>
</evidence>
<accession>A0A146G6I8</accession>
<dbReference type="InterPro" id="IPR011118">
    <property type="entry name" value="Tannase/feruloyl_esterase"/>
</dbReference>
<dbReference type="Proteomes" id="UP000076023">
    <property type="component" value="Unassembled WGS sequence"/>
</dbReference>
<evidence type="ECO:0000256" key="8">
    <source>
        <dbReference type="SAM" id="MobiDB-lite"/>
    </source>
</evidence>
<comment type="similarity">
    <text evidence="1">Belongs to the tannase family.</text>
</comment>
<keyword evidence="4" id="KW-0732">Signal</keyword>
<keyword evidence="10" id="KW-1185">Reference proteome</keyword>
<keyword evidence="7" id="KW-1015">Disulfide bond</keyword>
<evidence type="ECO:0000313" key="10">
    <source>
        <dbReference type="Proteomes" id="UP000076023"/>
    </source>
</evidence>
<dbReference type="SUPFAM" id="SSF53474">
    <property type="entry name" value="alpha/beta-Hydrolases"/>
    <property type="match status" value="1"/>
</dbReference>
<dbReference type="STRING" id="690879.TSACC_2806"/>
<proteinExistence type="inferred from homology"/>
<dbReference type="Gene3D" id="3.40.50.1820">
    <property type="entry name" value="alpha/beta hydrolase"/>
    <property type="match status" value="1"/>
</dbReference>
<reference evidence="10" key="1">
    <citation type="journal article" date="2017" name="Genome Announc.">
        <title>Draft Genome Sequence of Terrimicrobium sacchariphilum NM-5T, a Facultative Anaerobic Soil Bacterium of the Class Spartobacteria.</title>
        <authorList>
            <person name="Qiu Y.L."/>
            <person name="Tourlousse D.M."/>
            <person name="Matsuura N."/>
            <person name="Ohashi A."/>
            <person name="Sekiguchi Y."/>
        </authorList>
    </citation>
    <scope>NUCLEOTIDE SEQUENCE [LARGE SCALE GENOMIC DNA]</scope>
    <source>
        <strain evidence="10">NM-5</strain>
    </source>
</reference>
<evidence type="ECO:0000256" key="3">
    <source>
        <dbReference type="ARBA" id="ARBA00022723"/>
    </source>
</evidence>
<dbReference type="PANTHER" id="PTHR33938">
    <property type="entry name" value="FERULOYL ESTERASE B-RELATED"/>
    <property type="match status" value="1"/>
</dbReference>
<dbReference type="PANTHER" id="PTHR33938:SF15">
    <property type="entry name" value="FERULOYL ESTERASE B-RELATED"/>
    <property type="match status" value="1"/>
</dbReference>
<evidence type="ECO:0000256" key="1">
    <source>
        <dbReference type="ARBA" id="ARBA00006249"/>
    </source>
</evidence>
<evidence type="ECO:0000256" key="7">
    <source>
        <dbReference type="ARBA" id="ARBA00023157"/>
    </source>
</evidence>
<dbReference type="GO" id="GO:0046872">
    <property type="term" value="F:metal ion binding"/>
    <property type="evidence" value="ECO:0007669"/>
    <property type="project" value="UniProtKB-KW"/>
</dbReference>
<gene>
    <name evidence="9" type="ORF">TSACC_2806</name>
</gene>
<feature type="region of interest" description="Disordered" evidence="8">
    <location>
        <begin position="499"/>
        <end position="518"/>
    </location>
</feature>
<keyword evidence="2" id="KW-0719">Serine esterase</keyword>
<organism evidence="9 10">
    <name type="scientific">Terrimicrobium sacchariphilum</name>
    <dbReference type="NCBI Taxonomy" id="690879"/>
    <lineage>
        <taxon>Bacteria</taxon>
        <taxon>Pseudomonadati</taxon>
        <taxon>Verrucomicrobiota</taxon>
        <taxon>Terrimicrobiia</taxon>
        <taxon>Terrimicrobiales</taxon>
        <taxon>Terrimicrobiaceae</taxon>
        <taxon>Terrimicrobium</taxon>
    </lineage>
</organism>
<dbReference type="Pfam" id="PF07519">
    <property type="entry name" value="Tannase"/>
    <property type="match status" value="2"/>
</dbReference>
<comment type="caution">
    <text evidence="9">The sequence shown here is derived from an EMBL/GenBank/DDBJ whole genome shotgun (WGS) entry which is preliminary data.</text>
</comment>
<evidence type="ECO:0000256" key="6">
    <source>
        <dbReference type="ARBA" id="ARBA00022837"/>
    </source>
</evidence>
<dbReference type="AlphaFoldDB" id="A0A146G6I8"/>
<name>A0A146G6I8_TERSA</name>
<dbReference type="OrthoDB" id="176867at2"/>
<keyword evidence="3" id="KW-0479">Metal-binding</keyword>
<dbReference type="EMBL" id="BDCO01000002">
    <property type="protein sequence ID" value="GAT32408.1"/>
    <property type="molecule type" value="Genomic_DNA"/>
</dbReference>
<dbReference type="GO" id="GO:0052689">
    <property type="term" value="F:carboxylic ester hydrolase activity"/>
    <property type="evidence" value="ECO:0007669"/>
    <property type="project" value="UniProtKB-KW"/>
</dbReference>
<keyword evidence="5" id="KW-0378">Hydrolase</keyword>
<keyword evidence="6" id="KW-0106">Calcium</keyword>
<evidence type="ECO:0000256" key="4">
    <source>
        <dbReference type="ARBA" id="ARBA00022729"/>
    </source>
</evidence>